<keyword evidence="4" id="KW-0238">DNA-binding</keyword>
<dbReference type="EMBL" id="NWTK01000001">
    <property type="protein sequence ID" value="PKR56195.1"/>
    <property type="molecule type" value="Genomic_DNA"/>
</dbReference>
<evidence type="ECO:0000259" key="7">
    <source>
        <dbReference type="PROSITE" id="PS50110"/>
    </source>
</evidence>
<dbReference type="Proteomes" id="UP000233597">
    <property type="component" value="Unassembled WGS sequence"/>
</dbReference>
<name>A0A2N3L044_9PROT</name>
<dbReference type="PANTHER" id="PTHR48111">
    <property type="entry name" value="REGULATOR OF RPOS"/>
    <property type="match status" value="1"/>
</dbReference>
<dbReference type="SUPFAM" id="SSF52172">
    <property type="entry name" value="CheY-like"/>
    <property type="match status" value="1"/>
</dbReference>
<evidence type="ECO:0000256" key="1">
    <source>
        <dbReference type="ARBA" id="ARBA00022553"/>
    </source>
</evidence>
<dbReference type="GO" id="GO:0006355">
    <property type="term" value="P:regulation of DNA-templated transcription"/>
    <property type="evidence" value="ECO:0007669"/>
    <property type="project" value="TreeGrafter"/>
</dbReference>
<dbReference type="GO" id="GO:0000976">
    <property type="term" value="F:transcription cis-regulatory region binding"/>
    <property type="evidence" value="ECO:0007669"/>
    <property type="project" value="TreeGrafter"/>
</dbReference>
<dbReference type="InterPro" id="IPR011006">
    <property type="entry name" value="CheY-like_superfamily"/>
</dbReference>
<dbReference type="InterPro" id="IPR039420">
    <property type="entry name" value="WalR-like"/>
</dbReference>
<dbReference type="PANTHER" id="PTHR48111:SF1">
    <property type="entry name" value="TWO-COMPONENT RESPONSE REGULATOR ORR33"/>
    <property type="match status" value="1"/>
</dbReference>
<dbReference type="InterPro" id="IPR001789">
    <property type="entry name" value="Sig_transdc_resp-reg_receiver"/>
</dbReference>
<dbReference type="GO" id="GO:0000156">
    <property type="term" value="F:phosphorelay response regulator activity"/>
    <property type="evidence" value="ECO:0007669"/>
    <property type="project" value="TreeGrafter"/>
</dbReference>
<evidence type="ECO:0000256" key="6">
    <source>
        <dbReference type="PROSITE-ProRule" id="PRU00169"/>
    </source>
</evidence>
<dbReference type="SMART" id="SM00448">
    <property type="entry name" value="REC"/>
    <property type="match status" value="1"/>
</dbReference>
<dbReference type="Pfam" id="PF00072">
    <property type="entry name" value="Response_reg"/>
    <property type="match status" value="1"/>
</dbReference>
<dbReference type="GO" id="GO:0005829">
    <property type="term" value="C:cytosol"/>
    <property type="evidence" value="ECO:0007669"/>
    <property type="project" value="TreeGrafter"/>
</dbReference>
<evidence type="ECO:0000256" key="3">
    <source>
        <dbReference type="ARBA" id="ARBA00023015"/>
    </source>
</evidence>
<protein>
    <submittedName>
        <fullName evidence="8">Two-component system response regulator</fullName>
    </submittedName>
</protein>
<keyword evidence="1 6" id="KW-0597">Phosphoprotein</keyword>
<feature type="modified residue" description="4-aspartylphosphate" evidence="6">
    <location>
        <position position="48"/>
    </location>
</feature>
<dbReference type="Gene3D" id="3.40.50.2300">
    <property type="match status" value="1"/>
</dbReference>
<gene>
    <name evidence="8" type="ORF">COO20_00100</name>
</gene>
<evidence type="ECO:0000313" key="8">
    <source>
        <dbReference type="EMBL" id="PKR56195.1"/>
    </source>
</evidence>
<evidence type="ECO:0000256" key="5">
    <source>
        <dbReference type="ARBA" id="ARBA00023163"/>
    </source>
</evidence>
<dbReference type="FunFam" id="3.40.50.2300:FF:000001">
    <property type="entry name" value="DNA-binding response regulator PhoB"/>
    <property type="match status" value="1"/>
</dbReference>
<sequence length="137" mass="14944">MIAEDEETIVESLAFLMEKEGFSVRIATNGQSAIDMIGQDIPDMILLDVMMPGRDGFDVARTIRANDQTKHVPIMMLTARTREIDRRKGLELGVDDFVTKPFSTRDVVARVKALLARNLSTAPTASPSSSPSSSSSS</sequence>
<dbReference type="PROSITE" id="PS50110">
    <property type="entry name" value="RESPONSE_REGULATORY"/>
    <property type="match status" value="1"/>
</dbReference>
<keyword evidence="2" id="KW-0902">Two-component regulatory system</keyword>
<keyword evidence="5" id="KW-0804">Transcription</keyword>
<dbReference type="OrthoDB" id="9801602at2"/>
<evidence type="ECO:0000256" key="4">
    <source>
        <dbReference type="ARBA" id="ARBA00023125"/>
    </source>
</evidence>
<dbReference type="AlphaFoldDB" id="A0A2N3L044"/>
<proteinExistence type="predicted"/>
<feature type="domain" description="Response regulatory" evidence="7">
    <location>
        <begin position="1"/>
        <end position="115"/>
    </location>
</feature>
<keyword evidence="3" id="KW-0805">Transcription regulation</keyword>
<evidence type="ECO:0000256" key="2">
    <source>
        <dbReference type="ARBA" id="ARBA00023012"/>
    </source>
</evidence>
<dbReference type="GO" id="GO:0032993">
    <property type="term" value="C:protein-DNA complex"/>
    <property type="evidence" value="ECO:0007669"/>
    <property type="project" value="TreeGrafter"/>
</dbReference>
<organism evidence="8 9">
    <name type="scientific">Thalassospira marina</name>
    <dbReference type="NCBI Taxonomy" id="2048283"/>
    <lineage>
        <taxon>Bacteria</taxon>
        <taxon>Pseudomonadati</taxon>
        <taxon>Pseudomonadota</taxon>
        <taxon>Alphaproteobacteria</taxon>
        <taxon>Rhodospirillales</taxon>
        <taxon>Thalassospiraceae</taxon>
        <taxon>Thalassospira</taxon>
    </lineage>
</organism>
<comment type="caution">
    <text evidence="8">The sequence shown here is derived from an EMBL/GenBank/DDBJ whole genome shotgun (WGS) entry which is preliminary data.</text>
</comment>
<accession>A0A2N3L044</accession>
<reference evidence="8 9" key="1">
    <citation type="submission" date="2017-09" db="EMBL/GenBank/DDBJ databases">
        <title>Biodiversity and function of Thalassospira species in the particle-attached aromatic-hydrocarbon-degrading consortia from the surface seawater of the South China Sea.</title>
        <authorList>
            <person name="Dong C."/>
            <person name="Liu R."/>
            <person name="Shao Z."/>
        </authorList>
    </citation>
    <scope>NUCLEOTIDE SEQUENCE [LARGE SCALE GENOMIC DNA]</scope>
    <source>
        <strain evidence="8 9">CSC1P2</strain>
    </source>
</reference>
<evidence type="ECO:0000313" key="9">
    <source>
        <dbReference type="Proteomes" id="UP000233597"/>
    </source>
</evidence>